<dbReference type="InterPro" id="IPR011006">
    <property type="entry name" value="CheY-like_superfamily"/>
</dbReference>
<gene>
    <name evidence="8" type="ORF">HHL15_07410</name>
</gene>
<keyword evidence="4" id="KW-0238">DNA-binding</keyword>
<dbReference type="SMART" id="SM00448">
    <property type="entry name" value="REC"/>
    <property type="match status" value="1"/>
</dbReference>
<evidence type="ECO:0000256" key="3">
    <source>
        <dbReference type="ARBA" id="ARBA00023015"/>
    </source>
</evidence>
<dbReference type="Gene3D" id="3.40.50.2300">
    <property type="match status" value="1"/>
</dbReference>
<dbReference type="GO" id="GO:0032993">
    <property type="term" value="C:protein-DNA complex"/>
    <property type="evidence" value="ECO:0007669"/>
    <property type="project" value="TreeGrafter"/>
</dbReference>
<dbReference type="PANTHER" id="PTHR48111:SF1">
    <property type="entry name" value="TWO-COMPONENT RESPONSE REGULATOR ORR33"/>
    <property type="match status" value="1"/>
</dbReference>
<protein>
    <submittedName>
        <fullName evidence="8">Response regulator transcription factor</fullName>
    </submittedName>
</protein>
<keyword evidence="3" id="KW-0805">Transcription regulation</keyword>
<accession>A0A848G3K6</accession>
<dbReference type="GO" id="GO:0005829">
    <property type="term" value="C:cytosol"/>
    <property type="evidence" value="ECO:0007669"/>
    <property type="project" value="TreeGrafter"/>
</dbReference>
<dbReference type="GO" id="GO:0000156">
    <property type="term" value="F:phosphorelay response regulator activity"/>
    <property type="evidence" value="ECO:0007669"/>
    <property type="project" value="TreeGrafter"/>
</dbReference>
<dbReference type="PANTHER" id="PTHR48111">
    <property type="entry name" value="REGULATOR OF RPOS"/>
    <property type="match status" value="1"/>
</dbReference>
<evidence type="ECO:0000256" key="2">
    <source>
        <dbReference type="ARBA" id="ARBA00023012"/>
    </source>
</evidence>
<dbReference type="Pfam" id="PF00072">
    <property type="entry name" value="Response_reg"/>
    <property type="match status" value="1"/>
</dbReference>
<keyword evidence="5" id="KW-0804">Transcription</keyword>
<organism evidence="8 9">
    <name type="scientific">Zoogloea dura</name>
    <dbReference type="NCBI Taxonomy" id="2728840"/>
    <lineage>
        <taxon>Bacteria</taxon>
        <taxon>Pseudomonadati</taxon>
        <taxon>Pseudomonadota</taxon>
        <taxon>Betaproteobacteria</taxon>
        <taxon>Rhodocyclales</taxon>
        <taxon>Zoogloeaceae</taxon>
        <taxon>Zoogloea</taxon>
    </lineage>
</organism>
<keyword evidence="9" id="KW-1185">Reference proteome</keyword>
<dbReference type="RefSeq" id="WP_169145190.1">
    <property type="nucleotide sequence ID" value="NZ_JABBGA010000004.1"/>
</dbReference>
<evidence type="ECO:0000256" key="6">
    <source>
        <dbReference type="PROSITE-ProRule" id="PRU00169"/>
    </source>
</evidence>
<dbReference type="InterPro" id="IPR016032">
    <property type="entry name" value="Sig_transdc_resp-reg_C-effctor"/>
</dbReference>
<feature type="modified residue" description="4-aspartylphosphate" evidence="6">
    <location>
        <position position="51"/>
    </location>
</feature>
<dbReference type="PROSITE" id="PS50110">
    <property type="entry name" value="RESPONSE_REGULATORY"/>
    <property type="match status" value="1"/>
</dbReference>
<evidence type="ECO:0000256" key="1">
    <source>
        <dbReference type="ARBA" id="ARBA00022553"/>
    </source>
</evidence>
<dbReference type="InterPro" id="IPR001789">
    <property type="entry name" value="Sig_transdc_resp-reg_receiver"/>
</dbReference>
<comment type="caution">
    <text evidence="8">The sequence shown here is derived from an EMBL/GenBank/DDBJ whole genome shotgun (WGS) entry which is preliminary data.</text>
</comment>
<dbReference type="GO" id="GO:0006355">
    <property type="term" value="P:regulation of DNA-templated transcription"/>
    <property type="evidence" value="ECO:0007669"/>
    <property type="project" value="InterPro"/>
</dbReference>
<dbReference type="Gene3D" id="1.10.10.10">
    <property type="entry name" value="Winged helix-like DNA-binding domain superfamily/Winged helix DNA-binding domain"/>
    <property type="match status" value="1"/>
</dbReference>
<dbReference type="InterPro" id="IPR036388">
    <property type="entry name" value="WH-like_DNA-bd_sf"/>
</dbReference>
<feature type="domain" description="Response regulatory" evidence="7">
    <location>
        <begin position="3"/>
        <end position="115"/>
    </location>
</feature>
<keyword evidence="2" id="KW-0902">Two-component regulatory system</keyword>
<name>A0A848G3K6_9RHOO</name>
<dbReference type="SUPFAM" id="SSF46894">
    <property type="entry name" value="C-terminal effector domain of the bipartite response regulators"/>
    <property type="match status" value="1"/>
</dbReference>
<dbReference type="GO" id="GO:0000976">
    <property type="term" value="F:transcription cis-regulatory region binding"/>
    <property type="evidence" value="ECO:0007669"/>
    <property type="project" value="TreeGrafter"/>
</dbReference>
<sequence length="231" mass="25498">MISVLLVEDDRDLCAEISAFLSGAGFSVCVAGTIREADARLARPYDLLVLDINLPDGDGLSFCRQARRYIRSGIVMCTGRGERELRIASLRDGADAYLVKPVDPEELEATLLSVHRRLQGNLAPLASGMLPQPWYLDGERRLLTAPNGGTFLLNVGETRFLAALFADPERHARKDDLVVLLAGDEPDYSAHRLEAMVSRLRSKAQSRCGLRLPVVSDYGRGYTFTEHARLL</sequence>
<dbReference type="AlphaFoldDB" id="A0A848G3K6"/>
<reference evidence="8 9" key="1">
    <citation type="submission" date="2020-04" db="EMBL/GenBank/DDBJ databases">
        <title>Zoogloea sp. G-4-1-14 isolated from soil.</title>
        <authorList>
            <person name="Dahal R.H."/>
        </authorList>
    </citation>
    <scope>NUCLEOTIDE SEQUENCE [LARGE SCALE GENOMIC DNA]</scope>
    <source>
        <strain evidence="8 9">G-4-1-14</strain>
    </source>
</reference>
<evidence type="ECO:0000256" key="4">
    <source>
        <dbReference type="ARBA" id="ARBA00023125"/>
    </source>
</evidence>
<dbReference type="InterPro" id="IPR039420">
    <property type="entry name" value="WalR-like"/>
</dbReference>
<dbReference type="Proteomes" id="UP000580043">
    <property type="component" value="Unassembled WGS sequence"/>
</dbReference>
<keyword evidence="1 6" id="KW-0597">Phosphoprotein</keyword>
<evidence type="ECO:0000256" key="5">
    <source>
        <dbReference type="ARBA" id="ARBA00023163"/>
    </source>
</evidence>
<dbReference type="EMBL" id="JABBGA010000004">
    <property type="protein sequence ID" value="NML25565.1"/>
    <property type="molecule type" value="Genomic_DNA"/>
</dbReference>
<evidence type="ECO:0000313" key="9">
    <source>
        <dbReference type="Proteomes" id="UP000580043"/>
    </source>
</evidence>
<evidence type="ECO:0000259" key="7">
    <source>
        <dbReference type="PROSITE" id="PS50110"/>
    </source>
</evidence>
<evidence type="ECO:0000313" key="8">
    <source>
        <dbReference type="EMBL" id="NML25565.1"/>
    </source>
</evidence>
<dbReference type="SUPFAM" id="SSF52172">
    <property type="entry name" value="CheY-like"/>
    <property type="match status" value="1"/>
</dbReference>
<proteinExistence type="predicted"/>